<evidence type="ECO:0000256" key="1">
    <source>
        <dbReference type="SAM" id="MobiDB-lite"/>
    </source>
</evidence>
<feature type="region of interest" description="Disordered" evidence="1">
    <location>
        <begin position="205"/>
        <end position="227"/>
    </location>
</feature>
<protein>
    <submittedName>
        <fullName evidence="4">Uncharacterized protein</fullName>
    </submittedName>
</protein>
<keyword evidence="2" id="KW-0812">Transmembrane</keyword>
<evidence type="ECO:0000256" key="3">
    <source>
        <dbReference type="SAM" id="SignalP"/>
    </source>
</evidence>
<keyword evidence="2" id="KW-0472">Membrane</keyword>
<dbReference type="CDD" id="cd12087">
    <property type="entry name" value="TM_EGFR-like"/>
    <property type="match status" value="1"/>
</dbReference>
<feature type="region of interest" description="Disordered" evidence="1">
    <location>
        <begin position="283"/>
        <end position="311"/>
    </location>
</feature>
<keyword evidence="3" id="KW-0732">Signal</keyword>
<evidence type="ECO:0000313" key="4">
    <source>
        <dbReference type="EMBL" id="KAH7112379.1"/>
    </source>
</evidence>
<keyword evidence="2" id="KW-1133">Transmembrane helix</keyword>
<keyword evidence="5" id="KW-1185">Reference proteome</keyword>
<evidence type="ECO:0000256" key="2">
    <source>
        <dbReference type="SAM" id="Phobius"/>
    </source>
</evidence>
<feature type="compositionally biased region" description="Polar residues" evidence="1">
    <location>
        <begin position="284"/>
        <end position="308"/>
    </location>
</feature>
<accession>A0A9P9D4R2</accession>
<comment type="caution">
    <text evidence="4">The sequence shown here is derived from an EMBL/GenBank/DDBJ whole genome shotgun (WGS) entry which is preliminary data.</text>
</comment>
<sequence>MCRLLLVTFICSIWSIIANCGLPSEPTQRSRIGYNQQPPAPTQSTEDVKWGQLAKRESARPQDRTLTLTLAPDETCGFLSGSPGIAITCENGLQCFWELEYYTAIFCGTDTKAEVHTACVERKTAINPELCDNVCQSDRITLRCTNKSWPYCRTYDYPGGIHDFRCAPTIVPGPESVWFTNTAVNDRGLATLLVVNGSALTSRSSATLSTTSSTATTSPLKSKDDGSPNMGTIVGGAIGGFAGLSLLVLGIIWLLRRTKTLALSPPVNPRLVKPGRPSLVRSELPNSTITVPSATYPPTQPNWANPSQIPEDVDIEYHEMSGDNDPRNWELQE</sequence>
<feature type="chain" id="PRO_5040355088" evidence="3">
    <location>
        <begin position="19"/>
        <end position="333"/>
    </location>
</feature>
<dbReference type="OrthoDB" id="5347452at2759"/>
<feature type="signal peptide" evidence="3">
    <location>
        <begin position="1"/>
        <end position="18"/>
    </location>
</feature>
<dbReference type="AlphaFoldDB" id="A0A9P9D4R2"/>
<organism evidence="4 5">
    <name type="scientific">Dactylonectria macrodidyma</name>
    <dbReference type="NCBI Taxonomy" id="307937"/>
    <lineage>
        <taxon>Eukaryota</taxon>
        <taxon>Fungi</taxon>
        <taxon>Dikarya</taxon>
        <taxon>Ascomycota</taxon>
        <taxon>Pezizomycotina</taxon>
        <taxon>Sordariomycetes</taxon>
        <taxon>Hypocreomycetidae</taxon>
        <taxon>Hypocreales</taxon>
        <taxon>Nectriaceae</taxon>
        <taxon>Dactylonectria</taxon>
    </lineage>
</organism>
<feature type="transmembrane region" description="Helical" evidence="2">
    <location>
        <begin position="233"/>
        <end position="255"/>
    </location>
</feature>
<name>A0A9P9D4R2_9HYPO</name>
<reference evidence="4" key="1">
    <citation type="journal article" date="2021" name="Nat. Commun.">
        <title>Genetic determinants of endophytism in the Arabidopsis root mycobiome.</title>
        <authorList>
            <person name="Mesny F."/>
            <person name="Miyauchi S."/>
            <person name="Thiergart T."/>
            <person name="Pickel B."/>
            <person name="Atanasova L."/>
            <person name="Karlsson M."/>
            <person name="Huettel B."/>
            <person name="Barry K.W."/>
            <person name="Haridas S."/>
            <person name="Chen C."/>
            <person name="Bauer D."/>
            <person name="Andreopoulos W."/>
            <person name="Pangilinan J."/>
            <person name="LaButti K."/>
            <person name="Riley R."/>
            <person name="Lipzen A."/>
            <person name="Clum A."/>
            <person name="Drula E."/>
            <person name="Henrissat B."/>
            <person name="Kohler A."/>
            <person name="Grigoriev I.V."/>
            <person name="Martin F.M."/>
            <person name="Hacquard S."/>
        </authorList>
    </citation>
    <scope>NUCLEOTIDE SEQUENCE</scope>
    <source>
        <strain evidence="4">MPI-CAGE-AT-0147</strain>
    </source>
</reference>
<feature type="compositionally biased region" description="Low complexity" evidence="1">
    <location>
        <begin position="205"/>
        <end position="218"/>
    </location>
</feature>
<gene>
    <name evidence="4" type="ORF">EDB81DRAFT_670832</name>
</gene>
<dbReference type="EMBL" id="JAGMUV010000038">
    <property type="protein sequence ID" value="KAH7112379.1"/>
    <property type="molecule type" value="Genomic_DNA"/>
</dbReference>
<evidence type="ECO:0000313" key="5">
    <source>
        <dbReference type="Proteomes" id="UP000738349"/>
    </source>
</evidence>
<proteinExistence type="predicted"/>
<dbReference type="Proteomes" id="UP000738349">
    <property type="component" value="Unassembled WGS sequence"/>
</dbReference>